<dbReference type="AlphaFoldDB" id="A0A1T4Y7U2"/>
<organism evidence="1 2">
    <name type="scientific">Sporosarcina newyorkensis</name>
    <dbReference type="NCBI Taxonomy" id="759851"/>
    <lineage>
        <taxon>Bacteria</taxon>
        <taxon>Bacillati</taxon>
        <taxon>Bacillota</taxon>
        <taxon>Bacilli</taxon>
        <taxon>Bacillales</taxon>
        <taxon>Caryophanaceae</taxon>
        <taxon>Sporosarcina</taxon>
    </lineage>
</organism>
<keyword evidence="2" id="KW-1185">Reference proteome</keyword>
<accession>A0A1T4Y7U2</accession>
<dbReference type="Proteomes" id="UP000190042">
    <property type="component" value="Unassembled WGS sequence"/>
</dbReference>
<dbReference type="RefSeq" id="WP_078817390.1">
    <property type="nucleotide sequence ID" value="NZ_FUYJ01000003.1"/>
</dbReference>
<dbReference type="EMBL" id="FUYJ01000003">
    <property type="protein sequence ID" value="SKA97355.1"/>
    <property type="molecule type" value="Genomic_DNA"/>
</dbReference>
<proteinExistence type="predicted"/>
<dbReference type="InterPro" id="IPR015231">
    <property type="entry name" value="DUF1934"/>
</dbReference>
<name>A0A1T4Y7U2_9BACL</name>
<dbReference type="InterPro" id="IPR012674">
    <property type="entry name" value="Calycin"/>
</dbReference>
<gene>
    <name evidence="1" type="ORF">SAMN04244570_1842</name>
</gene>
<dbReference type="Pfam" id="PF09148">
    <property type="entry name" value="DUF1934"/>
    <property type="match status" value="1"/>
</dbReference>
<sequence length="142" mass="15994">MEAPKQQKAVLVQLRSKIQHPGQPAETHEMQATGQIIEKKGQAYLLFEEQTEGMPSVRTTVKLHAEDAFIMRKGGVQMRLPFRTDDARFGTYGNGPAIMDLLVETKKLQWTPGIFSVTYDLHAEGNLLGKYQLTITYSEVTK</sequence>
<evidence type="ECO:0000313" key="1">
    <source>
        <dbReference type="EMBL" id="SKA97355.1"/>
    </source>
</evidence>
<dbReference type="SUPFAM" id="SSF50814">
    <property type="entry name" value="Lipocalins"/>
    <property type="match status" value="1"/>
</dbReference>
<protein>
    <submittedName>
        <fullName evidence="1">Uncharacterized beta-barrel protein YwiB, DUF1934 family</fullName>
    </submittedName>
</protein>
<dbReference type="Gene3D" id="2.40.128.20">
    <property type="match status" value="1"/>
</dbReference>
<reference evidence="2" key="1">
    <citation type="submission" date="2017-02" db="EMBL/GenBank/DDBJ databases">
        <authorList>
            <person name="Varghese N."/>
            <person name="Submissions S."/>
        </authorList>
    </citation>
    <scope>NUCLEOTIDE SEQUENCE [LARGE SCALE GENOMIC DNA]</scope>
    <source>
        <strain evidence="2">DSM 23966</strain>
    </source>
</reference>
<evidence type="ECO:0000313" key="2">
    <source>
        <dbReference type="Proteomes" id="UP000190042"/>
    </source>
</evidence>